<proteinExistence type="predicted"/>
<dbReference type="EMBL" id="ACJW02000003">
    <property type="protein sequence ID" value="EEP67852.1"/>
    <property type="molecule type" value="Genomic_DNA"/>
</dbReference>
<evidence type="ECO:0000313" key="2">
    <source>
        <dbReference type="Proteomes" id="UP000003009"/>
    </source>
</evidence>
<dbReference type="Proteomes" id="UP000003009">
    <property type="component" value="Unassembled WGS sequence"/>
</dbReference>
<name>C4GJ79_9NEIS</name>
<comment type="caution">
    <text evidence="1">The sequence shown here is derived from an EMBL/GenBank/DDBJ whole genome shotgun (WGS) entry which is preliminary data.</text>
</comment>
<keyword evidence="2" id="KW-1185">Reference proteome</keyword>
<reference evidence="1" key="1">
    <citation type="submission" date="2009-04" db="EMBL/GenBank/DDBJ databases">
        <authorList>
            <person name="Weinstock G."/>
            <person name="Sodergren E."/>
            <person name="Clifton S."/>
            <person name="Fulton L."/>
            <person name="Fulton B."/>
            <person name="Courtney L."/>
            <person name="Fronick C."/>
            <person name="Harrison M."/>
            <person name="Strong C."/>
            <person name="Farmer C."/>
            <person name="Delahaunty K."/>
            <person name="Markovic C."/>
            <person name="Hall O."/>
            <person name="Minx P."/>
            <person name="Tomlinson C."/>
            <person name="Mitreva M."/>
            <person name="Nelson J."/>
            <person name="Hou S."/>
            <person name="Wollam A."/>
            <person name="Pepin K.H."/>
            <person name="Johnson M."/>
            <person name="Bhonagiri V."/>
            <person name="Nash W.E."/>
            <person name="Warren W."/>
            <person name="Chinwalla A."/>
            <person name="Mardis E.R."/>
            <person name="Wilson R.K."/>
        </authorList>
    </citation>
    <scope>NUCLEOTIDE SEQUENCE [LARGE SCALE GENOMIC DNA]</scope>
    <source>
        <strain evidence="1">ATCC 51147</strain>
    </source>
</reference>
<organism evidence="1 2">
    <name type="scientific">Kingella oralis ATCC 51147</name>
    <dbReference type="NCBI Taxonomy" id="629741"/>
    <lineage>
        <taxon>Bacteria</taxon>
        <taxon>Pseudomonadati</taxon>
        <taxon>Pseudomonadota</taxon>
        <taxon>Betaproteobacteria</taxon>
        <taxon>Neisseriales</taxon>
        <taxon>Neisseriaceae</taxon>
        <taxon>Kingella</taxon>
    </lineage>
</organism>
<sequence>MQFEDDLLEGEHDGSMVGNLKTRHFTVFSGCLKCGMRIVCFC</sequence>
<dbReference type="HOGENOM" id="CLU_3252814_0_0_4"/>
<dbReference type="AlphaFoldDB" id="C4GJ79"/>
<protein>
    <submittedName>
        <fullName evidence="1">Uncharacterized protein</fullName>
    </submittedName>
</protein>
<accession>C4GJ79</accession>
<gene>
    <name evidence="1" type="ORF">GCWU000324_02103</name>
</gene>
<evidence type="ECO:0000313" key="1">
    <source>
        <dbReference type="EMBL" id="EEP67852.1"/>
    </source>
</evidence>